<dbReference type="KEGG" id="vgo:GJW-30_1_01809"/>
<dbReference type="InterPro" id="IPR019595">
    <property type="entry name" value="DUF2470"/>
</dbReference>
<keyword evidence="5" id="KW-1185">Reference proteome</keyword>
<dbReference type="InterPro" id="IPR012349">
    <property type="entry name" value="Split_barrel_FMN-bd"/>
</dbReference>
<feature type="region of interest" description="Disordered" evidence="1">
    <location>
        <begin position="1"/>
        <end position="25"/>
    </location>
</feature>
<protein>
    <submittedName>
        <fullName evidence="4">Pyridoxamine 5'-phosphate oxidase</fullName>
    </submittedName>
</protein>
<dbReference type="InterPro" id="IPR037119">
    <property type="entry name" value="Haem_oxidase_HugZ-like_sf"/>
</dbReference>
<dbReference type="SUPFAM" id="SSF50475">
    <property type="entry name" value="FMN-binding split barrel"/>
    <property type="match status" value="1"/>
</dbReference>
<dbReference type="EMBL" id="AP014946">
    <property type="protein sequence ID" value="BAT59278.1"/>
    <property type="molecule type" value="Genomic_DNA"/>
</dbReference>
<evidence type="ECO:0000313" key="5">
    <source>
        <dbReference type="Proteomes" id="UP000236884"/>
    </source>
</evidence>
<name>A0A0S3PTX5_9BRAD</name>
<dbReference type="PANTHER" id="PTHR13343:SF17">
    <property type="entry name" value="CELLULAR REPRESSOR OF E1A-STIMULATED GENES, ISOFORM A"/>
    <property type="match status" value="1"/>
</dbReference>
<feature type="domain" description="CREG-like beta-barrel" evidence="3">
    <location>
        <begin position="28"/>
        <end position="163"/>
    </location>
</feature>
<evidence type="ECO:0000256" key="1">
    <source>
        <dbReference type="SAM" id="MobiDB-lite"/>
    </source>
</evidence>
<reference evidence="4 5" key="1">
    <citation type="submission" date="2015-08" db="EMBL/GenBank/DDBJ databases">
        <title>Investigation of the bacterial diversity of lava forest soil.</title>
        <authorList>
            <person name="Lee J.S."/>
        </authorList>
    </citation>
    <scope>NUCLEOTIDE SEQUENCE [LARGE SCALE GENOMIC DNA]</scope>
    <source>
        <strain evidence="4 5">GJW-30</strain>
    </source>
</reference>
<dbReference type="Pfam" id="PF13883">
    <property type="entry name" value="CREG_beta-barrel"/>
    <property type="match status" value="1"/>
</dbReference>
<dbReference type="GO" id="GO:0005737">
    <property type="term" value="C:cytoplasm"/>
    <property type="evidence" value="ECO:0007669"/>
    <property type="project" value="UniProtKB-ARBA"/>
</dbReference>
<dbReference type="InterPro" id="IPR055343">
    <property type="entry name" value="CREG_beta-barrel"/>
</dbReference>
<dbReference type="Proteomes" id="UP000236884">
    <property type="component" value="Chromosome"/>
</dbReference>
<organism evidence="4 5">
    <name type="scientific">Variibacter gotjawalensis</name>
    <dbReference type="NCBI Taxonomy" id="1333996"/>
    <lineage>
        <taxon>Bacteria</taxon>
        <taxon>Pseudomonadati</taxon>
        <taxon>Pseudomonadota</taxon>
        <taxon>Alphaproteobacteria</taxon>
        <taxon>Hyphomicrobiales</taxon>
        <taxon>Nitrobacteraceae</taxon>
        <taxon>Variibacter</taxon>
    </lineage>
</organism>
<dbReference type="AlphaFoldDB" id="A0A0S3PTX5"/>
<dbReference type="Gene3D" id="2.30.110.10">
    <property type="entry name" value="Electron Transport, Fmn-binding Protein, Chain A"/>
    <property type="match status" value="1"/>
</dbReference>
<feature type="domain" description="DUF2470" evidence="2">
    <location>
        <begin position="181"/>
        <end position="250"/>
    </location>
</feature>
<sequence>MTTSTLPGVMPDRLPENAQPPADFDPVRGAKELLRAIRGGTLATIDRNTGHPFASLVNVATDADGSPIILVSRLSTHTANLEADGRCSILLAATGKGDPLAHPRLTVLGTMAPTGDANVRARFLARHPKAETYAGFGDFAFWRMDVASAHLNGGFAKAADLPAAQLLTDVSRASEVVVGEAAAVAHMNEDHSDAVRLYATRLLKLRDGGWRLTGIDPEGCDLALGDATGRIFFDTPITSRLEIRTTLVELVKKARTGPS</sequence>
<evidence type="ECO:0000259" key="2">
    <source>
        <dbReference type="Pfam" id="PF10615"/>
    </source>
</evidence>
<dbReference type="Pfam" id="PF10615">
    <property type="entry name" value="DUF2470"/>
    <property type="match status" value="1"/>
</dbReference>
<evidence type="ECO:0000313" key="4">
    <source>
        <dbReference type="EMBL" id="BAT59278.1"/>
    </source>
</evidence>
<dbReference type="PANTHER" id="PTHR13343">
    <property type="entry name" value="CREG1 PROTEIN"/>
    <property type="match status" value="1"/>
</dbReference>
<gene>
    <name evidence="4" type="ORF">GJW-30_1_01809</name>
</gene>
<evidence type="ECO:0000259" key="3">
    <source>
        <dbReference type="Pfam" id="PF13883"/>
    </source>
</evidence>
<accession>A0A0S3PTX5</accession>
<proteinExistence type="predicted"/>
<dbReference type="Gene3D" id="3.20.180.10">
    <property type="entry name" value="PNP-oxidase-like"/>
    <property type="match status" value="1"/>
</dbReference>